<reference evidence="3 4" key="1">
    <citation type="submission" date="2018-10" db="EMBL/GenBank/DDBJ databases">
        <title>Co-occurring genomic capacity for anaerobic methane metabolism and dissimilatory sulfite reduction discovered in the Korarchaeota.</title>
        <authorList>
            <person name="Mckay L.J."/>
            <person name="Dlakic M."/>
            <person name="Fields M.W."/>
            <person name="Delmont T.O."/>
            <person name="Eren A.M."/>
            <person name="Jay Z.J."/>
            <person name="Klingelsmith K.B."/>
            <person name="Rusch D.B."/>
            <person name="Inskeep W.P."/>
        </authorList>
    </citation>
    <scope>NUCLEOTIDE SEQUENCE [LARGE SCALE GENOMIC DNA]</scope>
    <source>
        <strain evidence="3 4">WS</strain>
    </source>
</reference>
<dbReference type="PANTHER" id="PTHR43255">
    <property type="entry name" value="IRON-SULFUR-BINDING OXIDOREDUCTASE FADF-RELATED-RELATED"/>
    <property type="match status" value="1"/>
</dbReference>
<dbReference type="PANTHER" id="PTHR43255:SF2">
    <property type="entry name" value="HETERODISULFIDE REDUCTASE RELATED PROTEIN"/>
    <property type="match status" value="1"/>
</dbReference>
<evidence type="ECO:0000313" key="3">
    <source>
        <dbReference type="EMBL" id="RSN70647.1"/>
    </source>
</evidence>
<dbReference type="EMBL" id="RCOR01000006">
    <property type="protein sequence ID" value="RSN70647.1"/>
    <property type="molecule type" value="Genomic_DNA"/>
</dbReference>
<dbReference type="Proteomes" id="UP000278149">
    <property type="component" value="Unassembled WGS sequence"/>
</dbReference>
<dbReference type="SUPFAM" id="SSF46548">
    <property type="entry name" value="alpha-helical ferredoxin"/>
    <property type="match status" value="1"/>
</dbReference>
<evidence type="ECO:0000259" key="2">
    <source>
        <dbReference type="PROSITE" id="PS51379"/>
    </source>
</evidence>
<proteinExistence type="inferred from homology"/>
<sequence length="465" mass="51846">MSGDLMGSIVPEVVSFAAKNTKEVGDVLGIGADKRVKWAEGLLERGPVKGTIFYAGEMYPVMGYSEGAFKILKRVEGLMNINHLAKVGPIMRKLGIYTVGMNSLWGGINRRYEKALQDAVKVLKGLGVEIGFLFEDEPPSGVALHTYGLLREFQEHANWVHRRLKELGVRKIITLDPIVATAFRLYYPEFVPGWDVECYHFVEIVAERIAELGLKFDLGRRIKVTYHDPCYLARTLGVVDEVRFILSRIEGVELVEPERRGIFTGCSGDGGLELTQPPVARKVALDRVMELKKTGANLVLTSCPACILMLRTGFDFIGQRVEVEDLASLIAEAMARGSERVEGEVKNFKRYRVFPKSPHFDSLSLEDLSKVLKMETDRCKKCGFCNVECPTSKAMNRLESRSSRGRVTLINSLVSGDPVRPKEVLDRLYTCVLCGRCSQECPAGLHVQELIVYGRAYAIYSGTIP</sequence>
<dbReference type="PROSITE" id="PS00198">
    <property type="entry name" value="4FE4S_FER_1"/>
    <property type="match status" value="1"/>
</dbReference>
<dbReference type="InterPro" id="IPR051460">
    <property type="entry name" value="HdrC_iron-sulfur_subunit"/>
</dbReference>
<dbReference type="InterPro" id="IPR009051">
    <property type="entry name" value="Helical_ferredxn"/>
</dbReference>
<evidence type="ECO:0000256" key="1">
    <source>
        <dbReference type="ARBA" id="ARBA00007097"/>
    </source>
</evidence>
<evidence type="ECO:0000313" key="4">
    <source>
        <dbReference type="Proteomes" id="UP000278149"/>
    </source>
</evidence>
<dbReference type="GO" id="GO:0051536">
    <property type="term" value="F:iron-sulfur cluster binding"/>
    <property type="evidence" value="ECO:0007669"/>
    <property type="project" value="InterPro"/>
</dbReference>
<gene>
    <name evidence="3" type="ORF">D9Q81_01170</name>
</gene>
<dbReference type="InterPro" id="IPR017896">
    <property type="entry name" value="4Fe4S_Fe-S-bd"/>
</dbReference>
<feature type="domain" description="4Fe-4S ferredoxin-type" evidence="2">
    <location>
        <begin position="421"/>
        <end position="451"/>
    </location>
</feature>
<dbReference type="AlphaFoldDB" id="A0A3R9QS03"/>
<dbReference type="GO" id="GO:0005886">
    <property type="term" value="C:plasma membrane"/>
    <property type="evidence" value="ECO:0007669"/>
    <property type="project" value="TreeGrafter"/>
</dbReference>
<dbReference type="PROSITE" id="PS51379">
    <property type="entry name" value="4FE4S_FER_2"/>
    <property type="match status" value="2"/>
</dbReference>
<dbReference type="InterPro" id="IPR017900">
    <property type="entry name" value="4Fe4S_Fe_S_CS"/>
</dbReference>
<protein>
    <submittedName>
        <fullName evidence="3">(Fe-S)-binding protein</fullName>
    </submittedName>
</protein>
<dbReference type="Gene3D" id="1.10.1060.10">
    <property type="entry name" value="Alpha-helical ferredoxin"/>
    <property type="match status" value="1"/>
</dbReference>
<feature type="domain" description="4Fe-4S ferredoxin-type" evidence="2">
    <location>
        <begin position="370"/>
        <end position="401"/>
    </location>
</feature>
<accession>A0A3R9QS03</accession>
<dbReference type="GO" id="GO:0016491">
    <property type="term" value="F:oxidoreductase activity"/>
    <property type="evidence" value="ECO:0007669"/>
    <property type="project" value="UniProtKB-ARBA"/>
</dbReference>
<comment type="caution">
    <text evidence="3">The sequence shown here is derived from an EMBL/GenBank/DDBJ whole genome shotgun (WGS) entry which is preliminary data.</text>
</comment>
<dbReference type="Pfam" id="PF13183">
    <property type="entry name" value="Fer4_8"/>
    <property type="match status" value="1"/>
</dbReference>
<dbReference type="Pfam" id="PF02754">
    <property type="entry name" value="CCG"/>
    <property type="match status" value="1"/>
</dbReference>
<organism evidence="3 4">
    <name type="scientific">Candidatus Korarchaeum cryptofilum</name>
    <dbReference type="NCBI Taxonomy" id="498846"/>
    <lineage>
        <taxon>Archaea</taxon>
        <taxon>Thermoproteota</taxon>
        <taxon>Candidatus Korarchaeia</taxon>
        <taxon>Candidatus Korarchaeales</taxon>
        <taxon>Candidatus Korarchaeaceae</taxon>
        <taxon>Candidatus Korarchaeum</taxon>
    </lineage>
</organism>
<comment type="similarity">
    <text evidence="1">Belongs to the HdrC family.</text>
</comment>
<dbReference type="InterPro" id="IPR004017">
    <property type="entry name" value="Cys_rich_dom"/>
</dbReference>
<name>A0A3R9QS03_9CREN</name>